<evidence type="ECO:0000313" key="2">
    <source>
        <dbReference type="EMBL" id="GAA5169497.1"/>
    </source>
</evidence>
<organism evidence="2 3">
    <name type="scientific">Pseudonocardia eucalypti</name>
    <dbReference type="NCBI Taxonomy" id="648755"/>
    <lineage>
        <taxon>Bacteria</taxon>
        <taxon>Bacillati</taxon>
        <taxon>Actinomycetota</taxon>
        <taxon>Actinomycetes</taxon>
        <taxon>Pseudonocardiales</taxon>
        <taxon>Pseudonocardiaceae</taxon>
        <taxon>Pseudonocardia</taxon>
    </lineage>
</organism>
<dbReference type="RefSeq" id="WP_185063487.1">
    <property type="nucleotide sequence ID" value="NZ_BAABJP010000043.1"/>
</dbReference>
<dbReference type="Proteomes" id="UP001428817">
    <property type="component" value="Unassembled WGS sequence"/>
</dbReference>
<sequence>MKLGLTIFLTDQVMNPVRLAREAEARGFHSIYFPEHTHIPVARNTPHPEQGHDFDPSYRRTLDPYITLAACSSVTSTIRLGTGVGVVAQHDPIILAKELATLDLLSGGRLTLGIGYGWNRDEIANHGIDPSRRRGRLREVMLAMTEIWSNEVAEFHGKQVEFPPSWSWPKPIQQPRPRVLIGGPAGPRLFGHIAEFADGWMPIGASGFKEALPELRRAFEEAGRDPASADAVPFGVMPTPGKLEYLAGLGVREAVLALPSGGEDEVLPVLDAYAKLAVS</sequence>
<dbReference type="EMBL" id="BAABJP010000043">
    <property type="protein sequence ID" value="GAA5169497.1"/>
    <property type="molecule type" value="Genomic_DNA"/>
</dbReference>
<proteinExistence type="predicted"/>
<dbReference type="InterPro" id="IPR019921">
    <property type="entry name" value="Lucif-like_OxRdtase_Rv2161c"/>
</dbReference>
<comment type="caution">
    <text evidence="2">The sequence shown here is derived from an EMBL/GenBank/DDBJ whole genome shotgun (WGS) entry which is preliminary data.</text>
</comment>
<protein>
    <submittedName>
        <fullName evidence="2">LLM class F420-dependent oxidoreductase</fullName>
    </submittedName>
</protein>
<gene>
    <name evidence="2" type="ORF">GCM10023321_65240</name>
</gene>
<dbReference type="PANTHER" id="PTHR30011:SF32">
    <property type="entry name" value="CONSERVED PROTEIN"/>
    <property type="match status" value="1"/>
</dbReference>
<dbReference type="InterPro" id="IPR051260">
    <property type="entry name" value="Diverse_substr_monoxygenases"/>
</dbReference>
<dbReference type="SUPFAM" id="SSF51679">
    <property type="entry name" value="Bacterial luciferase-like"/>
    <property type="match status" value="1"/>
</dbReference>
<evidence type="ECO:0000313" key="3">
    <source>
        <dbReference type="Proteomes" id="UP001428817"/>
    </source>
</evidence>
<name>A0ABP9QYZ9_9PSEU</name>
<feature type="domain" description="Luciferase-like" evidence="1">
    <location>
        <begin position="17"/>
        <end position="233"/>
    </location>
</feature>
<dbReference type="PANTHER" id="PTHR30011">
    <property type="entry name" value="ALKANESULFONATE MONOOXYGENASE-RELATED"/>
    <property type="match status" value="1"/>
</dbReference>
<keyword evidence="3" id="KW-1185">Reference proteome</keyword>
<dbReference type="Gene3D" id="3.20.20.30">
    <property type="entry name" value="Luciferase-like domain"/>
    <property type="match status" value="1"/>
</dbReference>
<reference evidence="3" key="1">
    <citation type="journal article" date="2019" name="Int. J. Syst. Evol. Microbiol.">
        <title>The Global Catalogue of Microorganisms (GCM) 10K type strain sequencing project: providing services to taxonomists for standard genome sequencing and annotation.</title>
        <authorList>
            <consortium name="The Broad Institute Genomics Platform"/>
            <consortium name="The Broad Institute Genome Sequencing Center for Infectious Disease"/>
            <person name="Wu L."/>
            <person name="Ma J."/>
        </authorList>
    </citation>
    <scope>NUCLEOTIDE SEQUENCE [LARGE SCALE GENOMIC DNA]</scope>
    <source>
        <strain evidence="3">JCM 18303</strain>
    </source>
</reference>
<dbReference type="NCBIfam" id="TIGR03619">
    <property type="entry name" value="F420_Rv2161c"/>
    <property type="match status" value="1"/>
</dbReference>
<dbReference type="InterPro" id="IPR036661">
    <property type="entry name" value="Luciferase-like_sf"/>
</dbReference>
<dbReference type="Pfam" id="PF00296">
    <property type="entry name" value="Bac_luciferase"/>
    <property type="match status" value="1"/>
</dbReference>
<dbReference type="InterPro" id="IPR011251">
    <property type="entry name" value="Luciferase-like_dom"/>
</dbReference>
<accession>A0ABP9QYZ9</accession>
<evidence type="ECO:0000259" key="1">
    <source>
        <dbReference type="Pfam" id="PF00296"/>
    </source>
</evidence>